<dbReference type="InterPro" id="IPR024524">
    <property type="entry name" value="DUF3800"/>
</dbReference>
<reference evidence="1 2" key="1">
    <citation type="submission" date="2019-09" db="EMBL/GenBank/DDBJ databases">
        <title>Chitinophaga ginsengihumi sp. nov., isolated from soil of ginseng rhizosphere.</title>
        <authorList>
            <person name="Lee J."/>
        </authorList>
    </citation>
    <scope>NUCLEOTIDE SEQUENCE [LARGE SCALE GENOMIC DNA]</scope>
    <source>
        <strain evidence="1 2">BN140078</strain>
    </source>
</reference>
<reference evidence="1 2" key="2">
    <citation type="submission" date="2019-09" db="EMBL/GenBank/DDBJ databases">
        <authorList>
            <person name="Jin C."/>
        </authorList>
    </citation>
    <scope>NUCLEOTIDE SEQUENCE [LARGE SCALE GENOMIC DNA]</scope>
    <source>
        <strain evidence="1 2">BN140078</strain>
    </source>
</reference>
<sequence length="249" mass="28764">MYLMYVDESGDPGVGKYASPHYILSGLIINSNDWRKYLDQIKTFRTAVKKMYGLNIREEIHAAELIRINKIKSYAAIRKADRIHILRNLAVQIPVIFNTAKVVNVCLRKADFPADTDFQKLAWSRLITRYDVYLKKSVKDNGIIIADDSSEGTIRSLLRKLRTYNPIMSHFNGETYNAPTDNIIEDVFHRDSAHSYYIQIADVIAHLLYRKEYPKGSLKKYGVHLYFDELKDILLKEASKKDAMGVVRN</sequence>
<dbReference type="Pfam" id="PF12686">
    <property type="entry name" value="DUF3800"/>
    <property type="match status" value="1"/>
</dbReference>
<keyword evidence="2" id="KW-1185">Reference proteome</keyword>
<evidence type="ECO:0000313" key="1">
    <source>
        <dbReference type="EMBL" id="KAA2240573.1"/>
    </source>
</evidence>
<gene>
    <name evidence="1" type="ORF">F0L74_30965</name>
</gene>
<protein>
    <submittedName>
        <fullName evidence="1">DUF3800 domain-containing protein</fullName>
    </submittedName>
</protein>
<comment type="caution">
    <text evidence="1">The sequence shown here is derived from an EMBL/GenBank/DDBJ whole genome shotgun (WGS) entry which is preliminary data.</text>
</comment>
<accession>A0A5B2VLY5</accession>
<evidence type="ECO:0000313" key="2">
    <source>
        <dbReference type="Proteomes" id="UP000324611"/>
    </source>
</evidence>
<dbReference type="AlphaFoldDB" id="A0A5B2VLY5"/>
<dbReference type="Proteomes" id="UP000324611">
    <property type="component" value="Unassembled WGS sequence"/>
</dbReference>
<dbReference type="EMBL" id="VUOC01000004">
    <property type="protein sequence ID" value="KAA2240573.1"/>
    <property type="molecule type" value="Genomic_DNA"/>
</dbReference>
<organism evidence="1 2">
    <name type="scientific">Chitinophaga agrisoli</name>
    <dbReference type="NCBI Taxonomy" id="2607653"/>
    <lineage>
        <taxon>Bacteria</taxon>
        <taxon>Pseudomonadati</taxon>
        <taxon>Bacteroidota</taxon>
        <taxon>Chitinophagia</taxon>
        <taxon>Chitinophagales</taxon>
        <taxon>Chitinophagaceae</taxon>
        <taxon>Chitinophaga</taxon>
    </lineage>
</organism>
<proteinExistence type="predicted"/>
<name>A0A5B2VLY5_9BACT</name>